<evidence type="ECO:0000256" key="2">
    <source>
        <dbReference type="ARBA" id="ARBA00022857"/>
    </source>
</evidence>
<keyword evidence="2" id="KW-0521">NADP</keyword>
<dbReference type="PANTHER" id="PTHR43976:SF16">
    <property type="entry name" value="SHORT-CHAIN DEHYDROGENASE_REDUCTASE FAMILY PROTEIN"/>
    <property type="match status" value="1"/>
</dbReference>
<reference evidence="6" key="1">
    <citation type="submission" date="2014-04" db="EMBL/GenBank/DDBJ databases">
        <title>Evolutionary Origins and Diversification of the Mycorrhizal Mutualists.</title>
        <authorList>
            <consortium name="DOE Joint Genome Institute"/>
            <consortium name="Mycorrhizal Genomics Consortium"/>
            <person name="Kohler A."/>
            <person name="Kuo A."/>
            <person name="Nagy L.G."/>
            <person name="Floudas D."/>
            <person name="Copeland A."/>
            <person name="Barry K.W."/>
            <person name="Cichocki N."/>
            <person name="Veneault-Fourrey C."/>
            <person name="LaButti K."/>
            <person name="Lindquist E.A."/>
            <person name="Lipzen A."/>
            <person name="Lundell T."/>
            <person name="Morin E."/>
            <person name="Murat C."/>
            <person name="Riley R."/>
            <person name="Ohm R."/>
            <person name="Sun H."/>
            <person name="Tunlid A."/>
            <person name="Henrissat B."/>
            <person name="Grigoriev I.V."/>
            <person name="Hibbett D.S."/>
            <person name="Martin F."/>
        </authorList>
    </citation>
    <scope>NUCLEOTIDE SEQUENCE [LARGE SCALE GENOMIC DNA]</scope>
    <source>
        <strain evidence="6">FD-334 SS-4</strain>
    </source>
</reference>
<keyword evidence="3" id="KW-0560">Oxidoreductase</keyword>
<dbReference type="STRING" id="945553.A0A0D2NC80"/>
<dbReference type="Gene3D" id="3.40.50.720">
    <property type="entry name" value="NAD(P)-binding Rossmann-like Domain"/>
    <property type="match status" value="1"/>
</dbReference>
<comment type="similarity">
    <text evidence="1 4">Belongs to the short-chain dehydrogenases/reductases (SDR) family.</text>
</comment>
<evidence type="ECO:0000256" key="3">
    <source>
        <dbReference type="ARBA" id="ARBA00023002"/>
    </source>
</evidence>
<dbReference type="InterPro" id="IPR051911">
    <property type="entry name" value="SDR_oxidoreductase"/>
</dbReference>
<evidence type="ECO:0000313" key="5">
    <source>
        <dbReference type="EMBL" id="KJA16714.1"/>
    </source>
</evidence>
<dbReference type="CDD" id="cd05374">
    <property type="entry name" value="17beta-HSD-like_SDR_c"/>
    <property type="match status" value="1"/>
</dbReference>
<sequence length="286" mass="30238">MAPKVWLVTGTSVGLGRAAILHLLEKGDKVIATLRKPEALADVAAKYPADQLLVVKLDVTSAADIQAAFAKGIEHFGRIDVVYNNAGYGSLAEVEGTPDSVARGVFEVNFWGSANVSREAIRVFRDVNKPAGGRLIQASSMAGAQAMPGIGYYSASKYAIEGLTEALSKELHPSWNIKVTIIEFGGFATRGTDTESLVIVPEHPAYKAPDSVTQFVRGFLAGPDVTKNAGDAAKAAREVRNIAYDDTVGLRVPLGLDSIGIVTSQVAAIQKDVEAAGKWSGDLKQD</sequence>
<dbReference type="AlphaFoldDB" id="A0A0D2NC80"/>
<keyword evidence="6" id="KW-1185">Reference proteome</keyword>
<dbReference type="EMBL" id="KN817616">
    <property type="protein sequence ID" value="KJA16714.1"/>
    <property type="molecule type" value="Genomic_DNA"/>
</dbReference>
<evidence type="ECO:0008006" key="7">
    <source>
        <dbReference type="Google" id="ProtNLM"/>
    </source>
</evidence>
<dbReference type="PROSITE" id="PS00061">
    <property type="entry name" value="ADH_SHORT"/>
    <property type="match status" value="1"/>
</dbReference>
<gene>
    <name evidence="5" type="ORF">HYPSUDRAFT_47089</name>
</gene>
<dbReference type="InterPro" id="IPR036291">
    <property type="entry name" value="NAD(P)-bd_dom_sf"/>
</dbReference>
<evidence type="ECO:0000313" key="6">
    <source>
        <dbReference type="Proteomes" id="UP000054270"/>
    </source>
</evidence>
<name>A0A0D2NC80_HYPSF</name>
<dbReference type="PRINTS" id="PR00080">
    <property type="entry name" value="SDRFAMILY"/>
</dbReference>
<dbReference type="PRINTS" id="PR00081">
    <property type="entry name" value="GDHRDH"/>
</dbReference>
<protein>
    <recommendedName>
        <fullName evidence="7">NAD(P)-binding protein</fullName>
    </recommendedName>
</protein>
<dbReference type="PANTHER" id="PTHR43976">
    <property type="entry name" value="SHORT CHAIN DEHYDROGENASE"/>
    <property type="match status" value="1"/>
</dbReference>
<dbReference type="OrthoDB" id="1274115at2759"/>
<evidence type="ECO:0000256" key="1">
    <source>
        <dbReference type="ARBA" id="ARBA00006484"/>
    </source>
</evidence>
<evidence type="ECO:0000256" key="4">
    <source>
        <dbReference type="RuleBase" id="RU000363"/>
    </source>
</evidence>
<dbReference type="Proteomes" id="UP000054270">
    <property type="component" value="Unassembled WGS sequence"/>
</dbReference>
<proteinExistence type="inferred from homology"/>
<dbReference type="InterPro" id="IPR002347">
    <property type="entry name" value="SDR_fam"/>
</dbReference>
<dbReference type="InterPro" id="IPR020904">
    <property type="entry name" value="Sc_DH/Rdtase_CS"/>
</dbReference>
<accession>A0A0D2NC80</accession>
<dbReference type="SUPFAM" id="SSF51735">
    <property type="entry name" value="NAD(P)-binding Rossmann-fold domains"/>
    <property type="match status" value="1"/>
</dbReference>
<dbReference type="GO" id="GO:0016491">
    <property type="term" value="F:oxidoreductase activity"/>
    <property type="evidence" value="ECO:0007669"/>
    <property type="project" value="UniProtKB-KW"/>
</dbReference>
<dbReference type="Pfam" id="PF00106">
    <property type="entry name" value="adh_short"/>
    <property type="match status" value="1"/>
</dbReference>
<dbReference type="OMA" id="FASMPSW"/>
<organism evidence="5 6">
    <name type="scientific">Hypholoma sublateritium (strain FD-334 SS-4)</name>
    <dbReference type="NCBI Taxonomy" id="945553"/>
    <lineage>
        <taxon>Eukaryota</taxon>
        <taxon>Fungi</taxon>
        <taxon>Dikarya</taxon>
        <taxon>Basidiomycota</taxon>
        <taxon>Agaricomycotina</taxon>
        <taxon>Agaricomycetes</taxon>
        <taxon>Agaricomycetidae</taxon>
        <taxon>Agaricales</taxon>
        <taxon>Agaricineae</taxon>
        <taxon>Strophariaceae</taxon>
        <taxon>Hypholoma</taxon>
    </lineage>
</organism>